<accession>A0ABN7WXL8</accession>
<evidence type="ECO:0000313" key="1">
    <source>
        <dbReference type="EMBL" id="CAG8842099.1"/>
    </source>
</evidence>
<protein>
    <submittedName>
        <fullName evidence="1">19188_t:CDS:1</fullName>
    </submittedName>
</protein>
<feature type="non-terminal residue" evidence="1">
    <location>
        <position position="1"/>
    </location>
</feature>
<dbReference type="EMBL" id="CAJVQB010067946">
    <property type="protein sequence ID" value="CAG8842099.1"/>
    <property type="molecule type" value="Genomic_DNA"/>
</dbReference>
<keyword evidence="2" id="KW-1185">Reference proteome</keyword>
<name>A0ABN7WXL8_GIGMA</name>
<gene>
    <name evidence="1" type="ORF">GMARGA_LOCUS35805</name>
</gene>
<sequence length="69" mass="8083">PNIENANILEDFLLVKDNYIFVIYGNQLCVKKVIAVYFEAYNQHCYNDEAVTNLNDISYILLQVYIPIH</sequence>
<proteinExistence type="predicted"/>
<reference evidence="1 2" key="1">
    <citation type="submission" date="2021-06" db="EMBL/GenBank/DDBJ databases">
        <authorList>
            <person name="Kallberg Y."/>
            <person name="Tangrot J."/>
            <person name="Rosling A."/>
        </authorList>
    </citation>
    <scope>NUCLEOTIDE SEQUENCE [LARGE SCALE GENOMIC DNA]</scope>
    <source>
        <strain evidence="1 2">120-4 pot B 10/14</strain>
    </source>
</reference>
<comment type="caution">
    <text evidence="1">The sequence shown here is derived from an EMBL/GenBank/DDBJ whole genome shotgun (WGS) entry which is preliminary data.</text>
</comment>
<organism evidence="1 2">
    <name type="scientific">Gigaspora margarita</name>
    <dbReference type="NCBI Taxonomy" id="4874"/>
    <lineage>
        <taxon>Eukaryota</taxon>
        <taxon>Fungi</taxon>
        <taxon>Fungi incertae sedis</taxon>
        <taxon>Mucoromycota</taxon>
        <taxon>Glomeromycotina</taxon>
        <taxon>Glomeromycetes</taxon>
        <taxon>Diversisporales</taxon>
        <taxon>Gigasporaceae</taxon>
        <taxon>Gigaspora</taxon>
    </lineage>
</organism>
<dbReference type="Proteomes" id="UP000789901">
    <property type="component" value="Unassembled WGS sequence"/>
</dbReference>
<evidence type="ECO:0000313" key="2">
    <source>
        <dbReference type="Proteomes" id="UP000789901"/>
    </source>
</evidence>